<dbReference type="RefSeq" id="WP_265217016.1">
    <property type="nucleotide sequence ID" value="NZ_JAPEUL010000004.1"/>
</dbReference>
<keyword evidence="2" id="KW-1185">Reference proteome</keyword>
<gene>
    <name evidence="1" type="ORF">ONZ52_02295</name>
</gene>
<comment type="caution">
    <text evidence="1">The sequence shown here is derived from an EMBL/GenBank/DDBJ whole genome shotgun (WGS) entry which is preliminary data.</text>
</comment>
<accession>A0ABT3KBJ4</accession>
<dbReference type="Proteomes" id="UP001431181">
    <property type="component" value="Unassembled WGS sequence"/>
</dbReference>
<sequence>MLNDDSDAETLHAVSVPFLEAMGVLCCIWQLCNTLSYQQVEGSYDASYEQNIKAMVAFYGAYRLPSAMAALKVVENAGLGLSEYEF</sequence>
<name>A0ABT3KBJ4_9GAMM</name>
<protein>
    <submittedName>
        <fullName evidence="1">Acyl-CoA dehydrogenase C-terminal domain-containing protein</fullName>
    </submittedName>
</protein>
<evidence type="ECO:0000313" key="1">
    <source>
        <dbReference type="EMBL" id="MCW4627913.1"/>
    </source>
</evidence>
<reference evidence="1" key="1">
    <citation type="submission" date="2022-11" db="EMBL/GenBank/DDBJ databases">
        <title>Marinomonas sp. nov., isolated from marine algae.</title>
        <authorList>
            <person name="Choi D.G."/>
            <person name="Kim J.M."/>
            <person name="Lee J.K."/>
            <person name="Baek J.H."/>
            <person name="Jeon C.O."/>
        </authorList>
    </citation>
    <scope>NUCLEOTIDE SEQUENCE</scope>
    <source>
        <strain evidence="1">KJ51-3</strain>
    </source>
</reference>
<evidence type="ECO:0000313" key="2">
    <source>
        <dbReference type="Proteomes" id="UP001431181"/>
    </source>
</evidence>
<organism evidence="1 2">
    <name type="scientific">Marinomonas rhodophyticola</name>
    <dbReference type="NCBI Taxonomy" id="2992803"/>
    <lineage>
        <taxon>Bacteria</taxon>
        <taxon>Pseudomonadati</taxon>
        <taxon>Pseudomonadota</taxon>
        <taxon>Gammaproteobacteria</taxon>
        <taxon>Oceanospirillales</taxon>
        <taxon>Oceanospirillaceae</taxon>
        <taxon>Marinomonas</taxon>
    </lineage>
</organism>
<proteinExistence type="predicted"/>
<dbReference type="EMBL" id="JAPEUL010000004">
    <property type="protein sequence ID" value="MCW4627913.1"/>
    <property type="molecule type" value="Genomic_DNA"/>
</dbReference>